<name>A0ABT9NU30_9ACTN</name>
<organism evidence="5 6">
    <name type="scientific">Nocardioides massiliensis</name>
    <dbReference type="NCBI Taxonomy" id="1325935"/>
    <lineage>
        <taxon>Bacteria</taxon>
        <taxon>Bacillati</taxon>
        <taxon>Actinomycetota</taxon>
        <taxon>Actinomycetes</taxon>
        <taxon>Propionibacteriales</taxon>
        <taxon>Nocardioidaceae</taxon>
        <taxon>Nocardioides</taxon>
    </lineage>
</organism>
<gene>
    <name evidence="5" type="ORF">J2S59_003752</name>
</gene>
<dbReference type="SUPFAM" id="SSF53474">
    <property type="entry name" value="alpha/beta-Hydrolases"/>
    <property type="match status" value="1"/>
</dbReference>
<feature type="domain" description="Alpha/beta hydrolase fold-3" evidence="4">
    <location>
        <begin position="76"/>
        <end position="281"/>
    </location>
</feature>
<protein>
    <submittedName>
        <fullName evidence="5">Acetyl esterase</fullName>
        <ecNumber evidence="5">3.1.1.-</ecNumber>
    </submittedName>
</protein>
<dbReference type="InterPro" id="IPR033140">
    <property type="entry name" value="Lipase_GDXG_put_SER_AS"/>
</dbReference>
<dbReference type="EMBL" id="JAUSQM010000001">
    <property type="protein sequence ID" value="MDP9823943.1"/>
    <property type="molecule type" value="Genomic_DNA"/>
</dbReference>
<dbReference type="PANTHER" id="PTHR48081:SF8">
    <property type="entry name" value="ALPHA_BETA HYDROLASE FOLD-3 DOMAIN-CONTAINING PROTEIN-RELATED"/>
    <property type="match status" value="1"/>
</dbReference>
<evidence type="ECO:0000313" key="6">
    <source>
        <dbReference type="Proteomes" id="UP001240447"/>
    </source>
</evidence>
<dbReference type="Pfam" id="PF07859">
    <property type="entry name" value="Abhydrolase_3"/>
    <property type="match status" value="1"/>
</dbReference>
<evidence type="ECO:0000259" key="4">
    <source>
        <dbReference type="Pfam" id="PF07859"/>
    </source>
</evidence>
<dbReference type="PROSITE" id="PS01174">
    <property type="entry name" value="LIPASE_GDXG_SER"/>
    <property type="match status" value="1"/>
</dbReference>
<keyword evidence="2 5" id="KW-0378">Hydrolase</keyword>
<accession>A0ABT9NU30</accession>
<evidence type="ECO:0000256" key="3">
    <source>
        <dbReference type="PROSITE-ProRule" id="PRU10038"/>
    </source>
</evidence>
<sequence length="313" mass="33217">MALDAATTALLAKLAEAGGAPMHETTPAEARARMAGMATLYPTGPEVARAEDLEVPTRAGSAACRLVAPESPRGVLLYLHGGGWVVGSPAEHETLARELAVRTGCAVVLGAYRLAPEHRWPAAVEDAWDVLSWISTHHGELAPAGSPLVVAGDSAGGNLATIIARRARDEGGPAIAAQVLVYPVTEADFDNGSYTDPANQLALNRQTLEWFWDHYVDAEHRDHPDVSPARADDLSGLPPAIVVTAEHDVLRDEGEKYAEQLRAAGVRTTLRRFDGQMHGFFTMSGLLPAGAEALAHVAAELEPLLTTTHEEQS</sequence>
<comment type="similarity">
    <text evidence="1">Belongs to the 'GDXG' lipolytic enzyme family.</text>
</comment>
<dbReference type="InterPro" id="IPR029058">
    <property type="entry name" value="AB_hydrolase_fold"/>
</dbReference>
<feature type="active site" evidence="3">
    <location>
        <position position="154"/>
    </location>
</feature>
<dbReference type="Gene3D" id="3.40.50.1820">
    <property type="entry name" value="alpha/beta hydrolase"/>
    <property type="match status" value="1"/>
</dbReference>
<keyword evidence="6" id="KW-1185">Reference proteome</keyword>
<dbReference type="EC" id="3.1.1.-" evidence="5"/>
<evidence type="ECO:0000313" key="5">
    <source>
        <dbReference type="EMBL" id="MDP9823943.1"/>
    </source>
</evidence>
<dbReference type="RefSeq" id="WP_068117686.1">
    <property type="nucleotide sequence ID" value="NZ_CCXJ01000100.1"/>
</dbReference>
<dbReference type="PANTHER" id="PTHR48081">
    <property type="entry name" value="AB HYDROLASE SUPERFAMILY PROTEIN C4A8.06C"/>
    <property type="match status" value="1"/>
</dbReference>
<reference evidence="5 6" key="1">
    <citation type="submission" date="2023-07" db="EMBL/GenBank/DDBJ databases">
        <title>Sequencing the genomes of 1000 actinobacteria strains.</title>
        <authorList>
            <person name="Klenk H.-P."/>
        </authorList>
    </citation>
    <scope>NUCLEOTIDE SEQUENCE [LARGE SCALE GENOMIC DNA]</scope>
    <source>
        <strain evidence="5 6">GD13</strain>
    </source>
</reference>
<proteinExistence type="inferred from homology"/>
<evidence type="ECO:0000256" key="1">
    <source>
        <dbReference type="ARBA" id="ARBA00010515"/>
    </source>
</evidence>
<dbReference type="InterPro" id="IPR013094">
    <property type="entry name" value="AB_hydrolase_3"/>
</dbReference>
<dbReference type="GO" id="GO:0016787">
    <property type="term" value="F:hydrolase activity"/>
    <property type="evidence" value="ECO:0007669"/>
    <property type="project" value="UniProtKB-KW"/>
</dbReference>
<evidence type="ECO:0000256" key="2">
    <source>
        <dbReference type="ARBA" id="ARBA00022801"/>
    </source>
</evidence>
<dbReference type="InterPro" id="IPR050300">
    <property type="entry name" value="GDXG_lipolytic_enzyme"/>
</dbReference>
<dbReference type="Proteomes" id="UP001240447">
    <property type="component" value="Unassembled WGS sequence"/>
</dbReference>
<comment type="caution">
    <text evidence="5">The sequence shown here is derived from an EMBL/GenBank/DDBJ whole genome shotgun (WGS) entry which is preliminary data.</text>
</comment>